<evidence type="ECO:0000256" key="1">
    <source>
        <dbReference type="PROSITE-ProRule" id="PRU10141"/>
    </source>
</evidence>
<dbReference type="Gene3D" id="3.30.200.20">
    <property type="entry name" value="Phosphorylase Kinase, domain 1"/>
    <property type="match status" value="2"/>
</dbReference>
<keyword evidence="1" id="KW-0067">ATP-binding</keyword>
<dbReference type="STRING" id="403673.A0A177WS49"/>
<dbReference type="InterPro" id="IPR017441">
    <property type="entry name" value="Protein_kinase_ATP_BS"/>
</dbReference>
<keyword evidence="1" id="KW-0547">Nucleotide-binding</keyword>
<evidence type="ECO:0000259" key="2">
    <source>
        <dbReference type="PROSITE" id="PS50011"/>
    </source>
</evidence>
<name>A0A177WS49_BATDL</name>
<reference evidence="3 4" key="2">
    <citation type="submission" date="2016-05" db="EMBL/GenBank/DDBJ databases">
        <title>Lineage-specific infection strategies underlie the spectrum of fungal disease in amphibians.</title>
        <authorList>
            <person name="Cuomo C.A."/>
            <person name="Farrer R.A."/>
            <person name="James T."/>
            <person name="Longcore J."/>
            <person name="Birren B."/>
        </authorList>
    </citation>
    <scope>NUCLEOTIDE SEQUENCE [LARGE SCALE GENOMIC DNA]</scope>
    <source>
        <strain evidence="3 4">JEL423</strain>
    </source>
</reference>
<dbReference type="GO" id="GO:0004674">
    <property type="term" value="F:protein serine/threonine kinase activity"/>
    <property type="evidence" value="ECO:0007669"/>
    <property type="project" value="InterPro"/>
</dbReference>
<dbReference type="eggNOG" id="KOG0585">
    <property type="taxonomic scope" value="Eukaryota"/>
</dbReference>
<dbReference type="Proteomes" id="UP000077115">
    <property type="component" value="Unassembled WGS sequence"/>
</dbReference>
<reference evidence="3 4" key="1">
    <citation type="submission" date="2006-10" db="EMBL/GenBank/DDBJ databases">
        <title>The Genome Sequence of Batrachochytrium dendrobatidis JEL423.</title>
        <authorList>
            <consortium name="The Broad Institute Genome Sequencing Platform"/>
            <person name="Birren B."/>
            <person name="Lander E."/>
            <person name="Galagan J."/>
            <person name="Cuomo C."/>
            <person name="Devon K."/>
            <person name="Jaffe D."/>
            <person name="Butler J."/>
            <person name="Alvarez P."/>
            <person name="Gnerre S."/>
            <person name="Grabherr M."/>
            <person name="Kleber M."/>
            <person name="Mauceli E."/>
            <person name="Brockman W."/>
            <person name="Young S."/>
            <person name="LaButti K."/>
            <person name="Sykes S."/>
            <person name="DeCaprio D."/>
            <person name="Crawford M."/>
            <person name="Koehrsen M."/>
            <person name="Engels R."/>
            <person name="Montgomery P."/>
            <person name="Pearson M."/>
            <person name="Howarth C."/>
            <person name="Larson L."/>
            <person name="White J."/>
            <person name="O'Leary S."/>
            <person name="Kodira C."/>
            <person name="Zeng Q."/>
            <person name="Yandava C."/>
            <person name="Alvarado L."/>
            <person name="Longcore J."/>
            <person name="James T."/>
        </authorList>
    </citation>
    <scope>NUCLEOTIDE SEQUENCE [LARGE SCALE GENOMIC DNA]</scope>
    <source>
        <strain evidence="3 4">JEL423</strain>
    </source>
</reference>
<sequence>MTPCRTWRYLISTLININRIFDSIIVKETLDAKVTEETSGERHLNQYHIQRVLGSGSFGIVHLSLDADSNTLVAIKEFSKSKLRKQQALKNGLFIGACRGRGRGRGRGAGPANLAASGNNHAIVAKPVENPIDLVRGEIAILKKLRHRNIVKLYEVLDDPDQYDTYLSGLAIYGIRTV</sequence>
<dbReference type="GO" id="GO:0005524">
    <property type="term" value="F:ATP binding"/>
    <property type="evidence" value="ECO:0007669"/>
    <property type="project" value="UniProtKB-UniRule"/>
</dbReference>
<proteinExistence type="predicted"/>
<feature type="binding site" evidence="1">
    <location>
        <position position="76"/>
    </location>
    <ligand>
        <name>ATP</name>
        <dbReference type="ChEBI" id="CHEBI:30616"/>
    </ligand>
</feature>
<dbReference type="VEuPathDB" id="FungiDB:BDEG_25671"/>
<feature type="domain" description="Protein kinase" evidence="2">
    <location>
        <begin position="47"/>
        <end position="178"/>
    </location>
</feature>
<evidence type="ECO:0000313" key="4">
    <source>
        <dbReference type="Proteomes" id="UP000077115"/>
    </source>
</evidence>
<accession>A0A177WS49</accession>
<dbReference type="PANTHER" id="PTHR24348">
    <property type="entry name" value="SERINE/THREONINE-PROTEIN KINASE UNC-51-RELATED"/>
    <property type="match status" value="1"/>
</dbReference>
<organism evidence="3 4">
    <name type="scientific">Batrachochytrium dendrobatidis (strain JEL423)</name>
    <dbReference type="NCBI Taxonomy" id="403673"/>
    <lineage>
        <taxon>Eukaryota</taxon>
        <taxon>Fungi</taxon>
        <taxon>Fungi incertae sedis</taxon>
        <taxon>Chytridiomycota</taxon>
        <taxon>Chytridiomycota incertae sedis</taxon>
        <taxon>Chytridiomycetes</taxon>
        <taxon>Rhizophydiales</taxon>
        <taxon>Rhizophydiales incertae sedis</taxon>
        <taxon>Batrachochytrium</taxon>
    </lineage>
</organism>
<dbReference type="PROSITE" id="PS00107">
    <property type="entry name" value="PROTEIN_KINASE_ATP"/>
    <property type="match status" value="1"/>
</dbReference>
<dbReference type="PROSITE" id="PS50011">
    <property type="entry name" value="PROTEIN_KINASE_DOM"/>
    <property type="match status" value="1"/>
</dbReference>
<dbReference type="GO" id="GO:0010506">
    <property type="term" value="P:regulation of autophagy"/>
    <property type="evidence" value="ECO:0007669"/>
    <property type="project" value="InterPro"/>
</dbReference>
<dbReference type="EMBL" id="DS022307">
    <property type="protein sequence ID" value="OAJ42181.1"/>
    <property type="molecule type" value="Genomic_DNA"/>
</dbReference>
<evidence type="ECO:0000313" key="3">
    <source>
        <dbReference type="EMBL" id="OAJ42181.1"/>
    </source>
</evidence>
<dbReference type="SUPFAM" id="SSF56112">
    <property type="entry name" value="Protein kinase-like (PK-like)"/>
    <property type="match status" value="1"/>
</dbReference>
<dbReference type="InterPro" id="IPR045269">
    <property type="entry name" value="Atg1-like"/>
</dbReference>
<dbReference type="InterPro" id="IPR011009">
    <property type="entry name" value="Kinase-like_dom_sf"/>
</dbReference>
<protein>
    <recommendedName>
        <fullName evidence="2">Protein kinase domain-containing protein</fullName>
    </recommendedName>
</protein>
<dbReference type="AlphaFoldDB" id="A0A177WS49"/>
<dbReference type="GO" id="GO:0005737">
    <property type="term" value="C:cytoplasm"/>
    <property type="evidence" value="ECO:0007669"/>
    <property type="project" value="TreeGrafter"/>
</dbReference>
<gene>
    <name evidence="3" type="ORF">BDEG_25671</name>
</gene>
<dbReference type="OrthoDB" id="68483at2759"/>
<dbReference type="InterPro" id="IPR000719">
    <property type="entry name" value="Prot_kinase_dom"/>
</dbReference>